<dbReference type="Proteomes" id="UP001146120">
    <property type="component" value="Unassembled WGS sequence"/>
</dbReference>
<dbReference type="InterPro" id="IPR001611">
    <property type="entry name" value="Leu-rich_rpt"/>
</dbReference>
<dbReference type="EMBL" id="DAKRPA010000011">
    <property type="protein sequence ID" value="DBA04207.1"/>
    <property type="molecule type" value="Genomic_DNA"/>
</dbReference>
<dbReference type="PANTHER" id="PTHR48010:SF5">
    <property type="entry name" value="PROTEIN TOO MANY MOUTHS"/>
    <property type="match status" value="1"/>
</dbReference>
<organism evidence="1 2">
    <name type="scientific">Lagenidium giganteum</name>
    <dbReference type="NCBI Taxonomy" id="4803"/>
    <lineage>
        <taxon>Eukaryota</taxon>
        <taxon>Sar</taxon>
        <taxon>Stramenopiles</taxon>
        <taxon>Oomycota</taxon>
        <taxon>Peronosporomycetes</taxon>
        <taxon>Pythiales</taxon>
        <taxon>Pythiaceae</taxon>
    </lineage>
</organism>
<name>A0AAV2ZBS0_9STRA</name>
<dbReference type="PANTHER" id="PTHR48010">
    <property type="entry name" value="OS05G0588300 PROTEIN"/>
    <property type="match status" value="1"/>
</dbReference>
<reference evidence="1" key="2">
    <citation type="journal article" date="2023" name="Microbiol Resour">
        <title>Decontamination and Annotation of the Draft Genome Sequence of the Oomycete Lagenidium giganteum ARSEF 373.</title>
        <authorList>
            <person name="Morgan W.R."/>
            <person name="Tartar A."/>
        </authorList>
    </citation>
    <scope>NUCLEOTIDE SEQUENCE</scope>
    <source>
        <strain evidence="1">ARSEF 373</strain>
    </source>
</reference>
<dbReference type="AlphaFoldDB" id="A0AAV2ZBS0"/>
<proteinExistence type="predicted"/>
<keyword evidence="2" id="KW-1185">Reference proteome</keyword>
<sequence length="117" mass="13325">MLYWSTEGPHWRNQWDIQNEQSDPCIDKWYGITCNDQGSIISIRLSNNNLLGFIPPYFARAKLSQLMELDLSSNSLTGSVPPTLSILIGLRVLRLDDNQLNGLVPRELAQLQNLRTL</sequence>
<dbReference type="InterPro" id="IPR050994">
    <property type="entry name" value="At_inactive_RLKs"/>
</dbReference>
<comment type="caution">
    <text evidence="1">The sequence shown here is derived from an EMBL/GenBank/DDBJ whole genome shotgun (WGS) entry which is preliminary data.</text>
</comment>
<gene>
    <name evidence="1" type="ORF">N0F65_004315</name>
</gene>
<evidence type="ECO:0008006" key="3">
    <source>
        <dbReference type="Google" id="ProtNLM"/>
    </source>
</evidence>
<accession>A0AAV2ZBS0</accession>
<dbReference type="Pfam" id="PF13855">
    <property type="entry name" value="LRR_8"/>
    <property type="match status" value="1"/>
</dbReference>
<evidence type="ECO:0000313" key="1">
    <source>
        <dbReference type="EMBL" id="DBA04207.1"/>
    </source>
</evidence>
<protein>
    <recommendedName>
        <fullName evidence="3">Leucine-rich repeat-containing N-terminal plant-type domain-containing protein</fullName>
    </recommendedName>
</protein>
<evidence type="ECO:0000313" key="2">
    <source>
        <dbReference type="Proteomes" id="UP001146120"/>
    </source>
</evidence>
<dbReference type="InterPro" id="IPR032675">
    <property type="entry name" value="LRR_dom_sf"/>
</dbReference>
<reference evidence="1" key="1">
    <citation type="submission" date="2022-11" db="EMBL/GenBank/DDBJ databases">
        <authorList>
            <person name="Morgan W.R."/>
            <person name="Tartar A."/>
        </authorList>
    </citation>
    <scope>NUCLEOTIDE SEQUENCE</scope>
    <source>
        <strain evidence="1">ARSEF 373</strain>
    </source>
</reference>
<dbReference type="SUPFAM" id="SSF52058">
    <property type="entry name" value="L domain-like"/>
    <property type="match status" value="1"/>
</dbReference>
<dbReference type="Gene3D" id="3.80.10.10">
    <property type="entry name" value="Ribonuclease Inhibitor"/>
    <property type="match status" value="1"/>
</dbReference>